<feature type="transmembrane region" description="Helical" evidence="2">
    <location>
        <begin position="546"/>
        <end position="565"/>
    </location>
</feature>
<dbReference type="RefSeq" id="WP_212138910.1">
    <property type="nucleotide sequence ID" value="NZ_CP073708.1"/>
</dbReference>
<gene>
    <name evidence="3" type="ORF">KDJ56_11160</name>
</gene>
<evidence type="ECO:0000256" key="1">
    <source>
        <dbReference type="SAM" id="MobiDB-lite"/>
    </source>
</evidence>
<feature type="compositionally biased region" description="Basic and acidic residues" evidence="1">
    <location>
        <begin position="864"/>
        <end position="890"/>
    </location>
</feature>
<feature type="transmembrane region" description="Helical" evidence="2">
    <location>
        <begin position="571"/>
        <end position="593"/>
    </location>
</feature>
<protein>
    <submittedName>
        <fullName evidence="3">Uncharacterized protein</fullName>
    </submittedName>
</protein>
<keyword evidence="4" id="KW-1185">Reference proteome</keyword>
<proteinExistence type="predicted"/>
<sequence>MGGLSSLFKLSVIMNMVDKVTPEAMKAGRAIDNLRGDMGELERASKSFERTGSSLRSTLSGLVVALGGFAAVKKGFNWLVGANADLEQYRNTLSVVLKSEEEAIKTLEWAQQFAAKTPFEIPQIVEATTRMSAYGINAQKTLGIVGDMASVMGKDLMQAVEAVADAQTGELERLKEFGITKGMIEEQAKLMGMNPINNKGQITDQQAFNDALFALMEERFKGGMEMQSKSFKGMISNAQDFMGTLGRRLGAPLFDKLKEGLGSFLDMLNRLEDSGAIDRFIESVHRAGSIVANQVAYAAGIVRSGFQTVQKLTAPIFGFLRDNWQSIRPFVQGVAIAIGAVTTALGVMRTYSMVAAVAMRLLSAAMLTNPIGWIVLGIGLLIGWLIRLNGGIEGTKKILLGWLDSLEAFWKSDGTQAWVGRLVNGFRYVADQVTRALGYIQTNVLPIVVQIATQAGGMFGRIWNIARPLLTQLLMTGVQAFRSIWAAVQPLAVTLGRLFQTVFPIVLAAVAAIYQGVTTYLPPVLGFVGEIFLAIYQAVVPIITNVVASVIQAFNAVLSWALAIWPNVQQIIAVAFQHIQFVWAAIGPFVMAALEILKSIIINGFNFIAATIQFIWNMIKSIIQIAWAVISGTIRTALAIFTGDWRGAWEGIKGIVVGVWEGIKTFFGGLGTWLYESGKAIILTLVDGIKSVASAPVEAIKNIFSKVRELLPFSDAKTGPLSDLTYSGSKIPGTIAEGVDKGSGQLHVAAYRMMDGVDLDRTFAVGFATKSMPTEIQGPEIMTSFSQKLNQQLMDLPGLIISGFRRGAEWLQAAAGSLSFGFQPVPAPAFPGGGSPADFPLPPPFPGAPDTDEAPFPAAPPPGLRHERVDVREVFRESTTHRETIREKNGSKGPTIELHYHGGSERERRSFYDELRRFIEQYRE</sequence>
<dbReference type="PANTHER" id="PTHR37813:SF1">
    <property type="entry name" value="FELS-2 PROPHAGE PROTEIN"/>
    <property type="match status" value="1"/>
</dbReference>
<evidence type="ECO:0000256" key="2">
    <source>
        <dbReference type="SAM" id="Phobius"/>
    </source>
</evidence>
<feature type="transmembrane region" description="Helical" evidence="2">
    <location>
        <begin position="371"/>
        <end position="388"/>
    </location>
</feature>
<feature type="region of interest" description="Disordered" evidence="1">
    <location>
        <begin position="829"/>
        <end position="906"/>
    </location>
</feature>
<feature type="transmembrane region" description="Helical" evidence="2">
    <location>
        <begin position="600"/>
        <end position="619"/>
    </location>
</feature>
<keyword evidence="2" id="KW-1133">Transmembrane helix</keyword>
<keyword evidence="2" id="KW-0472">Membrane</keyword>
<keyword evidence="2" id="KW-0812">Transmembrane</keyword>
<dbReference type="PANTHER" id="PTHR37813">
    <property type="entry name" value="FELS-2 PROPHAGE PROTEIN"/>
    <property type="match status" value="1"/>
</dbReference>
<organism evidence="3 4">
    <name type="scientific">Brevibacillus composti</name>
    <dbReference type="NCBI Taxonomy" id="2796470"/>
    <lineage>
        <taxon>Bacteria</taxon>
        <taxon>Bacillati</taxon>
        <taxon>Bacillota</taxon>
        <taxon>Bacilli</taxon>
        <taxon>Bacillales</taxon>
        <taxon>Paenibacillaceae</taxon>
        <taxon>Brevibacillus</taxon>
    </lineage>
</organism>
<accession>A0ABX7Z8Q2</accession>
<feature type="transmembrane region" description="Helical" evidence="2">
    <location>
        <begin position="330"/>
        <end position="351"/>
    </location>
</feature>
<reference evidence="3" key="1">
    <citation type="submission" date="2021-04" db="EMBL/GenBank/DDBJ databases">
        <title>Brevibacillus composti FJAT-54423, complete genome.</title>
        <authorList>
            <person name="Tang R."/>
        </authorList>
    </citation>
    <scope>NUCLEOTIDE SEQUENCE</scope>
    <source>
        <strain evidence="3">FJAT-54424</strain>
    </source>
</reference>
<dbReference type="Proteomes" id="UP000677234">
    <property type="component" value="Chromosome"/>
</dbReference>
<name>A0ABX7Z8Q2_9BACL</name>
<dbReference type="EMBL" id="CP073708">
    <property type="protein sequence ID" value="QUO43459.1"/>
    <property type="molecule type" value="Genomic_DNA"/>
</dbReference>
<evidence type="ECO:0000313" key="3">
    <source>
        <dbReference type="EMBL" id="QUO43459.1"/>
    </source>
</evidence>
<evidence type="ECO:0000313" key="4">
    <source>
        <dbReference type="Proteomes" id="UP000677234"/>
    </source>
</evidence>